<dbReference type="PANTHER" id="PTHR11252">
    <property type="entry name" value="POLYRIBONUCLEOTIDE NUCLEOTIDYLTRANSFERASE"/>
    <property type="match status" value="1"/>
</dbReference>
<comment type="caution">
    <text evidence="8">The sequence shown here is derived from an EMBL/GenBank/DDBJ whole genome shotgun (WGS) entry which is preliminary data.</text>
</comment>
<evidence type="ECO:0000256" key="1">
    <source>
        <dbReference type="ARBA" id="ARBA00007404"/>
    </source>
</evidence>
<organism evidence="8 9">
    <name type="scientific">Candidatus Dojkabacteria bacterium</name>
    <dbReference type="NCBI Taxonomy" id="2099670"/>
    <lineage>
        <taxon>Bacteria</taxon>
        <taxon>Candidatus Dojkabacteria</taxon>
    </lineage>
</organism>
<feature type="non-terminal residue" evidence="8">
    <location>
        <position position="1"/>
    </location>
</feature>
<gene>
    <name evidence="8" type="ORF">KC909_01965</name>
</gene>
<dbReference type="SUPFAM" id="SSF54211">
    <property type="entry name" value="Ribosomal protein S5 domain 2-like"/>
    <property type="match status" value="1"/>
</dbReference>
<evidence type="ECO:0000313" key="9">
    <source>
        <dbReference type="Proteomes" id="UP000783287"/>
    </source>
</evidence>
<dbReference type="SUPFAM" id="SSF55666">
    <property type="entry name" value="Ribonuclease PH domain 2-like"/>
    <property type="match status" value="1"/>
</dbReference>
<dbReference type="InterPro" id="IPR004087">
    <property type="entry name" value="KH_dom"/>
</dbReference>
<dbReference type="Gene3D" id="3.30.230.70">
    <property type="entry name" value="GHMP Kinase, N-terminal domain"/>
    <property type="match status" value="1"/>
</dbReference>
<dbReference type="Pfam" id="PF01138">
    <property type="entry name" value="RNase_PH"/>
    <property type="match status" value="1"/>
</dbReference>
<dbReference type="Proteomes" id="UP000783287">
    <property type="component" value="Unassembled WGS sequence"/>
</dbReference>
<dbReference type="Gene3D" id="3.30.1370.10">
    <property type="entry name" value="K Homology domain, type 1"/>
    <property type="match status" value="1"/>
</dbReference>
<dbReference type="FunFam" id="3.30.1370.10:FF:000001">
    <property type="entry name" value="Polyribonucleotide nucleotidyltransferase"/>
    <property type="match status" value="1"/>
</dbReference>
<dbReference type="Gene3D" id="2.40.50.140">
    <property type="entry name" value="Nucleic acid-binding proteins"/>
    <property type="match status" value="1"/>
</dbReference>
<dbReference type="SMART" id="SM00322">
    <property type="entry name" value="KH"/>
    <property type="match status" value="1"/>
</dbReference>
<dbReference type="SUPFAM" id="SSF50249">
    <property type="entry name" value="Nucleic acid-binding proteins"/>
    <property type="match status" value="1"/>
</dbReference>
<keyword evidence="3" id="KW-0808">Transferase</keyword>
<comment type="similarity">
    <text evidence="1">Belongs to the polyribonucleotide nucleotidyltransferase family.</text>
</comment>
<accession>A0A955L5P6</accession>
<dbReference type="GO" id="GO:0005829">
    <property type="term" value="C:cytosol"/>
    <property type="evidence" value="ECO:0007669"/>
    <property type="project" value="TreeGrafter"/>
</dbReference>
<dbReference type="InterPro" id="IPR020568">
    <property type="entry name" value="Ribosomal_Su5_D2-typ_SF"/>
</dbReference>
<evidence type="ECO:0000256" key="2">
    <source>
        <dbReference type="ARBA" id="ARBA00012416"/>
    </source>
</evidence>
<dbReference type="InterPro" id="IPR036612">
    <property type="entry name" value="KH_dom_type_1_sf"/>
</dbReference>
<dbReference type="GO" id="GO:0004654">
    <property type="term" value="F:polyribonucleotide nucleotidyltransferase activity"/>
    <property type="evidence" value="ECO:0007669"/>
    <property type="project" value="UniProtKB-EC"/>
</dbReference>
<dbReference type="Pfam" id="PF00575">
    <property type="entry name" value="S1"/>
    <property type="match status" value="1"/>
</dbReference>
<dbReference type="InterPro" id="IPR027408">
    <property type="entry name" value="PNPase/RNase_PH_dom_sf"/>
</dbReference>
<name>A0A955L5P6_9BACT</name>
<dbReference type="InterPro" id="IPR003029">
    <property type="entry name" value="S1_domain"/>
</dbReference>
<dbReference type="Pfam" id="PF00013">
    <property type="entry name" value="KH_1"/>
    <property type="match status" value="1"/>
</dbReference>
<dbReference type="AlphaFoldDB" id="A0A955L5P6"/>
<dbReference type="GO" id="GO:0003723">
    <property type="term" value="F:RNA binding"/>
    <property type="evidence" value="ECO:0007669"/>
    <property type="project" value="UniProtKB-UniRule"/>
</dbReference>
<dbReference type="InterPro" id="IPR012162">
    <property type="entry name" value="PNPase"/>
</dbReference>
<evidence type="ECO:0000313" key="8">
    <source>
        <dbReference type="EMBL" id="MCA9383108.1"/>
    </source>
</evidence>
<dbReference type="SMART" id="SM00316">
    <property type="entry name" value="S1"/>
    <property type="match status" value="1"/>
</dbReference>
<dbReference type="EMBL" id="JAGQLK010000028">
    <property type="protein sequence ID" value="MCA9383108.1"/>
    <property type="molecule type" value="Genomic_DNA"/>
</dbReference>
<protein>
    <recommendedName>
        <fullName evidence="2">polyribonucleotide nucleotidyltransferase</fullName>
        <ecNumber evidence="2">2.7.7.8</ecNumber>
    </recommendedName>
</protein>
<dbReference type="GO" id="GO:0006402">
    <property type="term" value="P:mRNA catabolic process"/>
    <property type="evidence" value="ECO:0007669"/>
    <property type="project" value="InterPro"/>
</dbReference>
<dbReference type="InterPro" id="IPR004088">
    <property type="entry name" value="KH_dom_type_1"/>
</dbReference>
<feature type="domain" description="S1 motif" evidence="7">
    <location>
        <begin position="283"/>
        <end position="350"/>
    </location>
</feature>
<evidence type="ECO:0000256" key="6">
    <source>
        <dbReference type="PROSITE-ProRule" id="PRU00117"/>
    </source>
</evidence>
<dbReference type="PANTHER" id="PTHR11252:SF0">
    <property type="entry name" value="POLYRIBONUCLEOTIDE NUCLEOTIDYLTRANSFERASE 1, MITOCHONDRIAL"/>
    <property type="match status" value="1"/>
</dbReference>
<dbReference type="PROSITE" id="PS50126">
    <property type="entry name" value="S1"/>
    <property type="match status" value="1"/>
</dbReference>
<dbReference type="CDD" id="cd02393">
    <property type="entry name" value="KH-I_PNPase"/>
    <property type="match status" value="1"/>
</dbReference>
<dbReference type="PROSITE" id="PS50084">
    <property type="entry name" value="KH_TYPE_1"/>
    <property type="match status" value="1"/>
</dbReference>
<reference evidence="8" key="1">
    <citation type="submission" date="2020-04" db="EMBL/GenBank/DDBJ databases">
        <authorList>
            <person name="Zhang T."/>
        </authorList>
    </citation>
    <scope>NUCLEOTIDE SEQUENCE</scope>
    <source>
        <strain evidence="8">HKST-UBA14</strain>
    </source>
</reference>
<reference evidence="8" key="2">
    <citation type="journal article" date="2021" name="Microbiome">
        <title>Successional dynamics and alternative stable states in a saline activated sludge microbial community over 9 years.</title>
        <authorList>
            <person name="Wang Y."/>
            <person name="Ye J."/>
            <person name="Ju F."/>
            <person name="Liu L."/>
            <person name="Boyd J.A."/>
            <person name="Deng Y."/>
            <person name="Parks D.H."/>
            <person name="Jiang X."/>
            <person name="Yin X."/>
            <person name="Woodcroft B.J."/>
            <person name="Tyson G.W."/>
            <person name="Hugenholtz P."/>
            <person name="Polz M.F."/>
            <person name="Zhang T."/>
        </authorList>
    </citation>
    <scope>NUCLEOTIDE SEQUENCE</scope>
    <source>
        <strain evidence="8">HKST-UBA14</strain>
    </source>
</reference>
<dbReference type="InterPro" id="IPR036345">
    <property type="entry name" value="ExoRNase_PH_dom2_sf"/>
</dbReference>
<dbReference type="GO" id="GO:0000175">
    <property type="term" value="F:3'-5'-RNA exonuclease activity"/>
    <property type="evidence" value="ECO:0007669"/>
    <property type="project" value="TreeGrafter"/>
</dbReference>
<dbReference type="EC" id="2.7.7.8" evidence="2"/>
<keyword evidence="4" id="KW-0548">Nucleotidyltransferase</keyword>
<evidence type="ECO:0000256" key="3">
    <source>
        <dbReference type="ARBA" id="ARBA00022679"/>
    </source>
</evidence>
<proteinExistence type="inferred from homology"/>
<dbReference type="InterPro" id="IPR001247">
    <property type="entry name" value="ExoRNase_PH_dom1"/>
</dbReference>
<dbReference type="SUPFAM" id="SSF54791">
    <property type="entry name" value="Eukaryotic type KH-domain (KH-domain type I)"/>
    <property type="match status" value="1"/>
</dbReference>
<sequence>GKTQVLSITTLGSTRLAQMLEGLDGEEEKSFMHHYNGPNYSFGQAGRFSYYPGRREIGHGNIGEGALRMVMPSLEEFPYTTRVVSEVLSQMGSSSMASTCGASLALMDAGVPIKKAVGGISVGLVTEDGNIDNYKLLTDMEDVEDFYGDMDFKVTGTDTGVTSIQLDNKLMGVPVAVLKVAFGEAKKARGTVLAAMNAVIAAPRPELSKYAPKVQSIKINPDLIGELIGPGGKNIKAILEGAGDGVDIDIQDDGTVNITATNQDGMNYALKEINSITEEPEIGKEYDATVAKVVEFGIFVDVTKSITGLVHVSEMSNEFVKDPSTLFKEGDKVRVKLIGLKDGKQSFSIKQVGK</sequence>
<dbReference type="InterPro" id="IPR012340">
    <property type="entry name" value="NA-bd_OB-fold"/>
</dbReference>
<evidence type="ECO:0000256" key="4">
    <source>
        <dbReference type="ARBA" id="ARBA00022695"/>
    </source>
</evidence>
<evidence type="ECO:0000256" key="5">
    <source>
        <dbReference type="ARBA" id="ARBA00022884"/>
    </source>
</evidence>
<evidence type="ECO:0000259" key="7">
    <source>
        <dbReference type="PROSITE" id="PS50126"/>
    </source>
</evidence>
<keyword evidence="5 6" id="KW-0694">RNA-binding</keyword>